<evidence type="ECO:0008006" key="3">
    <source>
        <dbReference type="Google" id="ProtNLM"/>
    </source>
</evidence>
<proteinExistence type="predicted"/>
<protein>
    <recommendedName>
        <fullName evidence="3">PEP-CTERM protein-sorting domain-containing protein</fullName>
    </recommendedName>
</protein>
<sequence>MRLPTEGRLPIDLSVACRTICRHLYFEKALVTERLMKRKIGVVGPFLSQAILAMGLLSTAPVCATSLVFNVLYTGNDVATLVPGSDDPDGASLAPGDDFLWTITADNSSYWLVEVSDDYFPLMAFAADPSAVRTGDFDLVLRNDGMEVFTLSETSVETQEVHVGTNGVTLTAGLAFDEMELHYTLTSSEDLTAGDPTDTVLTGLLPIFGAPEMNQFSPGIALVPEPATFWLTMTPLLCVRRRAERTRL</sequence>
<dbReference type="AlphaFoldDB" id="A0A5C6AL03"/>
<organism evidence="1 2">
    <name type="scientific">Botrimarina colliarenosi</name>
    <dbReference type="NCBI Taxonomy" id="2528001"/>
    <lineage>
        <taxon>Bacteria</taxon>
        <taxon>Pseudomonadati</taxon>
        <taxon>Planctomycetota</taxon>
        <taxon>Planctomycetia</taxon>
        <taxon>Pirellulales</taxon>
        <taxon>Lacipirellulaceae</taxon>
        <taxon>Botrimarina</taxon>
    </lineage>
</organism>
<evidence type="ECO:0000313" key="1">
    <source>
        <dbReference type="EMBL" id="TWT99938.1"/>
    </source>
</evidence>
<dbReference type="Proteomes" id="UP000317421">
    <property type="component" value="Unassembled WGS sequence"/>
</dbReference>
<name>A0A5C6AL03_9BACT</name>
<evidence type="ECO:0000313" key="2">
    <source>
        <dbReference type="Proteomes" id="UP000317421"/>
    </source>
</evidence>
<gene>
    <name evidence="1" type="ORF">Pla108_08820</name>
</gene>
<dbReference type="EMBL" id="SJPR01000001">
    <property type="protein sequence ID" value="TWT99938.1"/>
    <property type="molecule type" value="Genomic_DNA"/>
</dbReference>
<reference evidence="1 2" key="1">
    <citation type="submission" date="2019-02" db="EMBL/GenBank/DDBJ databases">
        <title>Deep-cultivation of Planctomycetes and their phenomic and genomic characterization uncovers novel biology.</title>
        <authorList>
            <person name="Wiegand S."/>
            <person name="Jogler M."/>
            <person name="Boedeker C."/>
            <person name="Pinto D."/>
            <person name="Vollmers J."/>
            <person name="Rivas-Marin E."/>
            <person name="Kohn T."/>
            <person name="Peeters S.H."/>
            <person name="Heuer A."/>
            <person name="Rast P."/>
            <person name="Oberbeckmann S."/>
            <person name="Bunk B."/>
            <person name="Jeske O."/>
            <person name="Meyerdierks A."/>
            <person name="Storesund J.E."/>
            <person name="Kallscheuer N."/>
            <person name="Luecker S."/>
            <person name="Lage O.M."/>
            <person name="Pohl T."/>
            <person name="Merkel B.J."/>
            <person name="Hornburger P."/>
            <person name="Mueller R.-W."/>
            <person name="Bruemmer F."/>
            <person name="Labrenz M."/>
            <person name="Spormann A.M."/>
            <person name="Op Den Camp H."/>
            <person name="Overmann J."/>
            <person name="Amann R."/>
            <person name="Jetten M.S.M."/>
            <person name="Mascher T."/>
            <person name="Medema M.H."/>
            <person name="Devos D.P."/>
            <person name="Kaster A.-K."/>
            <person name="Ovreas L."/>
            <person name="Rohde M."/>
            <person name="Galperin M.Y."/>
            <person name="Jogler C."/>
        </authorList>
    </citation>
    <scope>NUCLEOTIDE SEQUENCE [LARGE SCALE GENOMIC DNA]</scope>
    <source>
        <strain evidence="1 2">Pla108</strain>
    </source>
</reference>
<comment type="caution">
    <text evidence="1">The sequence shown here is derived from an EMBL/GenBank/DDBJ whole genome shotgun (WGS) entry which is preliminary data.</text>
</comment>
<accession>A0A5C6AL03</accession>
<keyword evidence="2" id="KW-1185">Reference proteome</keyword>